<comment type="caution">
    <text evidence="5">The sequence shown here is derived from an EMBL/GenBank/DDBJ whole genome shotgun (WGS) entry which is preliminary data.</text>
</comment>
<evidence type="ECO:0000256" key="1">
    <source>
        <dbReference type="ARBA" id="ARBA00022491"/>
    </source>
</evidence>
<accession>A0A3N5C345</accession>
<evidence type="ECO:0000259" key="4">
    <source>
        <dbReference type="PROSITE" id="PS50977"/>
    </source>
</evidence>
<keyword evidence="6" id="KW-1185">Reference proteome</keyword>
<feature type="domain" description="HTH tetR-type" evidence="4">
    <location>
        <begin position="6"/>
        <end position="66"/>
    </location>
</feature>
<dbReference type="Pfam" id="PF00440">
    <property type="entry name" value="TetR_N"/>
    <property type="match status" value="1"/>
</dbReference>
<proteinExistence type="predicted"/>
<dbReference type="EMBL" id="RKRF01000012">
    <property type="protein sequence ID" value="RPF50641.1"/>
    <property type="molecule type" value="Genomic_DNA"/>
</dbReference>
<dbReference type="Gene3D" id="1.10.357.10">
    <property type="entry name" value="Tetracycline Repressor, domain 2"/>
    <property type="match status" value="1"/>
</dbReference>
<dbReference type="GO" id="GO:0003677">
    <property type="term" value="F:DNA binding"/>
    <property type="evidence" value="ECO:0007669"/>
    <property type="project" value="UniProtKB-UniRule"/>
</dbReference>
<evidence type="ECO:0000256" key="3">
    <source>
        <dbReference type="PROSITE-ProRule" id="PRU00335"/>
    </source>
</evidence>
<dbReference type="InterPro" id="IPR050624">
    <property type="entry name" value="HTH-type_Tx_Regulator"/>
</dbReference>
<name>A0A3N5C345_9BACI</name>
<sequence length="189" mass="22376">MARQKKFTTEELYVQTKHLLLEHGYDGFSFSQLAEKLNVARSTIYKYFENKEELATAYMLYEMNKFLKDLETIHDYSTFNDQLDYLLDLMFDQPEIQQLILIGQSIPIEESSRARKNHEQLEKLHLDMYEQLDGFVKLGKENGHIRPQIPNSLVLGYIFQSIAIPNHEDIPYREWAESIKDVIRHGLFK</sequence>
<keyword evidence="2 3" id="KW-0238">DNA-binding</keyword>
<dbReference type="AlphaFoldDB" id="A0A3N5C345"/>
<evidence type="ECO:0000313" key="6">
    <source>
        <dbReference type="Proteomes" id="UP000276443"/>
    </source>
</evidence>
<dbReference type="OrthoDB" id="153047at2"/>
<dbReference type="Proteomes" id="UP000276443">
    <property type="component" value="Unassembled WGS sequence"/>
</dbReference>
<dbReference type="SUPFAM" id="SSF46689">
    <property type="entry name" value="Homeodomain-like"/>
    <property type="match status" value="1"/>
</dbReference>
<protein>
    <submittedName>
        <fullName evidence="5">TetR family transcriptional regulator</fullName>
    </submittedName>
</protein>
<dbReference type="PROSITE" id="PS50977">
    <property type="entry name" value="HTH_TETR_2"/>
    <property type="match status" value="1"/>
</dbReference>
<feature type="DNA-binding region" description="H-T-H motif" evidence="3">
    <location>
        <begin position="29"/>
        <end position="48"/>
    </location>
</feature>
<dbReference type="InterPro" id="IPR001647">
    <property type="entry name" value="HTH_TetR"/>
</dbReference>
<reference evidence="5 6" key="1">
    <citation type="submission" date="2018-11" db="EMBL/GenBank/DDBJ databases">
        <title>Genomic Encyclopedia of Type Strains, Phase IV (KMG-IV): sequencing the most valuable type-strain genomes for metagenomic binning, comparative biology and taxonomic classification.</title>
        <authorList>
            <person name="Goeker M."/>
        </authorList>
    </citation>
    <scope>NUCLEOTIDE SEQUENCE [LARGE SCALE GENOMIC DNA]</scope>
    <source>
        <strain evidence="5 6">DSM 18090</strain>
    </source>
</reference>
<dbReference type="PANTHER" id="PTHR43479:SF11">
    <property type="entry name" value="ACREF_ENVCD OPERON REPRESSOR-RELATED"/>
    <property type="match status" value="1"/>
</dbReference>
<evidence type="ECO:0000313" key="5">
    <source>
        <dbReference type="EMBL" id="RPF50641.1"/>
    </source>
</evidence>
<keyword evidence="1" id="KW-0678">Repressor</keyword>
<evidence type="ECO:0000256" key="2">
    <source>
        <dbReference type="ARBA" id="ARBA00023125"/>
    </source>
</evidence>
<dbReference type="InterPro" id="IPR009057">
    <property type="entry name" value="Homeodomain-like_sf"/>
</dbReference>
<dbReference type="RefSeq" id="WP_124223224.1">
    <property type="nucleotide sequence ID" value="NZ_RKRF01000012.1"/>
</dbReference>
<dbReference type="PANTHER" id="PTHR43479">
    <property type="entry name" value="ACREF/ENVCD OPERON REPRESSOR-RELATED"/>
    <property type="match status" value="1"/>
</dbReference>
<dbReference type="PRINTS" id="PR00455">
    <property type="entry name" value="HTHTETR"/>
</dbReference>
<organism evidence="5 6">
    <name type="scientific">Aquisalibacillus elongatus</name>
    <dbReference type="NCBI Taxonomy" id="485577"/>
    <lineage>
        <taxon>Bacteria</taxon>
        <taxon>Bacillati</taxon>
        <taxon>Bacillota</taxon>
        <taxon>Bacilli</taxon>
        <taxon>Bacillales</taxon>
        <taxon>Bacillaceae</taxon>
        <taxon>Aquisalibacillus</taxon>
    </lineage>
</organism>
<gene>
    <name evidence="5" type="ORF">EDC24_2610</name>
</gene>